<evidence type="ECO:0000256" key="1">
    <source>
        <dbReference type="SAM" id="MobiDB-lite"/>
    </source>
</evidence>
<gene>
    <name evidence="2" type="ORF">GCM10009716_23380</name>
</gene>
<feature type="compositionally biased region" description="Basic and acidic residues" evidence="1">
    <location>
        <begin position="329"/>
        <end position="338"/>
    </location>
</feature>
<comment type="caution">
    <text evidence="2">The sequence shown here is derived from an EMBL/GenBank/DDBJ whole genome shotgun (WGS) entry which is preliminary data.</text>
</comment>
<dbReference type="Proteomes" id="UP001501303">
    <property type="component" value="Unassembled WGS sequence"/>
</dbReference>
<evidence type="ECO:0000313" key="2">
    <source>
        <dbReference type="EMBL" id="GAA1913025.1"/>
    </source>
</evidence>
<dbReference type="CDD" id="cd06577">
    <property type="entry name" value="PASTA_pknB"/>
    <property type="match status" value="1"/>
</dbReference>
<feature type="region of interest" description="Disordered" evidence="1">
    <location>
        <begin position="218"/>
        <end position="338"/>
    </location>
</feature>
<sequence>MVSPEISTGTSSRRWPRRPVGAKRAAAGLAVLGLLLTGCGAADTRTEPAAATDSVRPAPEETAHNYVGMTYDEAGGAARRDGFLPVPVNVSGEAQARSWMESAWQVCFQEETAGTGENFMPVMEFGLAPEGSPCPEEAAPGITWPVFPDVTGVPYSEASERIGELGIEDISALSAHSDVENPADPGAWQVCFQSPATGARQAPYSERLRVRLYVAKPGTLCPQRNGGPMPVQPPPSSPSPSPEASEPEPSEGGGETNDGSPGGSSGGGASNGGSTSEGSSAEGADGGDPGQDWEDYYQENVRRGAPCHPPGAYGATSRGRMMQCTTSDTDPHYRWRPL</sequence>
<proteinExistence type="predicted"/>
<feature type="compositionally biased region" description="Pro residues" evidence="1">
    <location>
        <begin position="230"/>
        <end position="241"/>
    </location>
</feature>
<feature type="compositionally biased region" description="Low complexity" evidence="1">
    <location>
        <begin position="272"/>
        <end position="283"/>
    </location>
</feature>
<protein>
    <recommendedName>
        <fullName evidence="4">PASTA domain-containing protein</fullName>
    </recommendedName>
</protein>
<feature type="compositionally biased region" description="Polar residues" evidence="1">
    <location>
        <begin position="1"/>
        <end position="13"/>
    </location>
</feature>
<feature type="compositionally biased region" description="Gly residues" evidence="1">
    <location>
        <begin position="251"/>
        <end position="271"/>
    </location>
</feature>
<organism evidence="2 3">
    <name type="scientific">Streptomyces sodiiphilus</name>
    <dbReference type="NCBI Taxonomy" id="226217"/>
    <lineage>
        <taxon>Bacteria</taxon>
        <taxon>Bacillati</taxon>
        <taxon>Actinomycetota</taxon>
        <taxon>Actinomycetes</taxon>
        <taxon>Kitasatosporales</taxon>
        <taxon>Streptomycetaceae</taxon>
        <taxon>Streptomyces</taxon>
    </lineage>
</organism>
<reference evidence="3" key="1">
    <citation type="journal article" date="2019" name="Int. J. Syst. Evol. Microbiol.">
        <title>The Global Catalogue of Microorganisms (GCM) 10K type strain sequencing project: providing services to taxonomists for standard genome sequencing and annotation.</title>
        <authorList>
            <consortium name="The Broad Institute Genomics Platform"/>
            <consortium name="The Broad Institute Genome Sequencing Center for Infectious Disease"/>
            <person name="Wu L."/>
            <person name="Ma J."/>
        </authorList>
    </citation>
    <scope>NUCLEOTIDE SEQUENCE [LARGE SCALE GENOMIC DNA]</scope>
    <source>
        <strain evidence="3">JCM 13581</strain>
    </source>
</reference>
<dbReference type="EMBL" id="BAAAMJ010000021">
    <property type="protein sequence ID" value="GAA1913025.1"/>
    <property type="molecule type" value="Genomic_DNA"/>
</dbReference>
<feature type="region of interest" description="Disordered" evidence="1">
    <location>
        <begin position="1"/>
        <end position="20"/>
    </location>
</feature>
<accession>A0ABP5AIY6</accession>
<name>A0ABP5AIY6_9ACTN</name>
<dbReference type="InterPro" id="IPR005543">
    <property type="entry name" value="PASTA_dom"/>
</dbReference>
<evidence type="ECO:0000313" key="3">
    <source>
        <dbReference type="Proteomes" id="UP001501303"/>
    </source>
</evidence>
<keyword evidence="3" id="KW-1185">Reference proteome</keyword>
<evidence type="ECO:0008006" key="4">
    <source>
        <dbReference type="Google" id="ProtNLM"/>
    </source>
</evidence>
<dbReference type="RefSeq" id="WP_344261247.1">
    <property type="nucleotide sequence ID" value="NZ_BAAAMJ010000021.1"/>
</dbReference>